<protein>
    <submittedName>
        <fullName evidence="3">DUF917 domain-containing protein</fullName>
    </submittedName>
</protein>
<accession>A0A2T3NAQ7</accession>
<evidence type="ECO:0000313" key="3">
    <source>
        <dbReference type="EMBL" id="PSW10817.1"/>
    </source>
</evidence>
<dbReference type="AlphaFoldDB" id="A0A2T3NAQ7"/>
<evidence type="ECO:0000259" key="1">
    <source>
        <dbReference type="Pfam" id="PF06032"/>
    </source>
</evidence>
<dbReference type="Pfam" id="PF06032">
    <property type="entry name" value="S-Me-THD_N"/>
    <property type="match status" value="1"/>
</dbReference>
<dbReference type="Gene3D" id="3.40.1610.10">
    <property type="entry name" value="CV3147-like domain"/>
    <property type="match status" value="1"/>
</dbReference>
<dbReference type="EMBL" id="PYMB01000009">
    <property type="protein sequence ID" value="PSW10817.1"/>
    <property type="molecule type" value="Genomic_DNA"/>
</dbReference>
<evidence type="ECO:0000313" key="4">
    <source>
        <dbReference type="Proteomes" id="UP000241346"/>
    </source>
</evidence>
<organism evidence="3 4">
    <name type="scientific">Photobacterium rosenbergii</name>
    <dbReference type="NCBI Taxonomy" id="294936"/>
    <lineage>
        <taxon>Bacteria</taxon>
        <taxon>Pseudomonadati</taxon>
        <taxon>Pseudomonadota</taxon>
        <taxon>Gammaproteobacteria</taxon>
        <taxon>Vibrionales</taxon>
        <taxon>Vibrionaceae</taxon>
        <taxon>Photobacterium</taxon>
    </lineage>
</organism>
<dbReference type="InterPro" id="IPR010318">
    <property type="entry name" value="S-Me-THD_N"/>
</dbReference>
<sequence>MIINEQMIDDIALGATVLGTGGGGDPYSGALMAKVAIANAAKPVEIIALDDVEDGWMTVPSSMIGAPTVAIEKINSRDQMLVAFEAMEQAVGCDIEATYPIEVGGFNSLIPILVAAQKGIPVIDCDAMGRAFPESQMVTFYLDGLPSAPNTLADEKGNVVTLHPLDGVWSERFARPITEQMGGSAAMCDYPMRGESLKRSALPATLTKAMKIGQAIRKANDEGKSGVAAVLDIVGGHKIISGKIVDIERNTSGGFVKGGVTIERLKHAGPESTVDNVYVHFQNELLLAHEGVKAGDLAEDNLLAVTPDLISILDHETGHPITTEQLRYGQRVDLIAYPCDEKWRTDKGIEVAGPAYFGYPAQYCPVELLKPLTPTTQAK</sequence>
<feature type="domain" description="S-Me-THD-like C-terminal" evidence="2">
    <location>
        <begin position="167"/>
        <end position="366"/>
    </location>
</feature>
<dbReference type="Pfam" id="PF20906">
    <property type="entry name" value="S-Me-THD_C"/>
    <property type="match status" value="1"/>
</dbReference>
<dbReference type="InterPro" id="IPR024071">
    <property type="entry name" value="S-Me-THD_C_sf"/>
</dbReference>
<dbReference type="Gene3D" id="2.40.390.10">
    <property type="entry name" value="CV3147-like"/>
    <property type="match status" value="1"/>
</dbReference>
<gene>
    <name evidence="3" type="ORF">C9J01_17615</name>
</gene>
<dbReference type="SUPFAM" id="SSF160991">
    <property type="entry name" value="CV3147-like"/>
    <property type="match status" value="1"/>
</dbReference>
<dbReference type="InterPro" id="IPR027479">
    <property type="entry name" value="S-Me-THD_N_sf"/>
</dbReference>
<dbReference type="OrthoDB" id="7441206at2"/>
<dbReference type="Proteomes" id="UP000241346">
    <property type="component" value="Unassembled WGS sequence"/>
</dbReference>
<dbReference type="RefSeq" id="WP_107299453.1">
    <property type="nucleotide sequence ID" value="NZ_PYMB01000009.1"/>
</dbReference>
<proteinExistence type="predicted"/>
<name>A0A2T3NAQ7_9GAMM</name>
<comment type="caution">
    <text evidence="3">The sequence shown here is derived from an EMBL/GenBank/DDBJ whole genome shotgun (WGS) entry which is preliminary data.</text>
</comment>
<feature type="domain" description="S-Me-THD N-terminal" evidence="1">
    <location>
        <begin position="7"/>
        <end position="162"/>
    </location>
</feature>
<dbReference type="InterPro" id="IPR048350">
    <property type="entry name" value="S-Me-THD-like_C"/>
</dbReference>
<reference evidence="3 4" key="1">
    <citation type="submission" date="2018-03" db="EMBL/GenBank/DDBJ databases">
        <title>Whole genome sequencing of Histamine producing bacteria.</title>
        <authorList>
            <person name="Butler K."/>
        </authorList>
    </citation>
    <scope>NUCLEOTIDE SEQUENCE [LARGE SCALE GENOMIC DNA]</scope>
    <source>
        <strain evidence="3 4">DSM 19138</strain>
    </source>
</reference>
<evidence type="ECO:0000259" key="2">
    <source>
        <dbReference type="Pfam" id="PF20906"/>
    </source>
</evidence>